<accession>A0A2S7ADY1</accession>
<dbReference type="SUPFAM" id="SSF158472">
    <property type="entry name" value="HAMP domain-like"/>
    <property type="match status" value="1"/>
</dbReference>
<dbReference type="CDD" id="cd06225">
    <property type="entry name" value="HAMP"/>
    <property type="match status" value="1"/>
</dbReference>
<dbReference type="Pfam" id="PF00672">
    <property type="entry name" value="HAMP"/>
    <property type="match status" value="1"/>
</dbReference>
<dbReference type="Pfam" id="PF18947">
    <property type="entry name" value="HAMP_2"/>
    <property type="match status" value="1"/>
</dbReference>
<dbReference type="InterPro" id="IPR004089">
    <property type="entry name" value="MCPsignal_dom"/>
</dbReference>
<dbReference type="RefSeq" id="WP_104537378.1">
    <property type="nucleotide sequence ID" value="NZ_MIGY01000002.1"/>
</dbReference>
<dbReference type="FunFam" id="1.20.120.1530:FF:000004">
    <property type="entry name" value="Methyl-accepting chemotaxis protein"/>
    <property type="match status" value="1"/>
</dbReference>
<dbReference type="SMART" id="SM00283">
    <property type="entry name" value="MA"/>
    <property type="match status" value="1"/>
</dbReference>
<feature type="transmembrane region" description="Helical" evidence="6">
    <location>
        <begin position="192"/>
        <end position="212"/>
    </location>
</feature>
<reference evidence="9 10" key="1">
    <citation type="submission" date="2016-08" db="EMBL/GenBank/DDBJ databases">
        <title>Evolution of the type three secretion system and type three effector repertoires in Xanthomonas.</title>
        <authorList>
            <person name="Merda D."/>
            <person name="Briand M."/>
            <person name="Bosis E."/>
            <person name="Rousseau C."/>
            <person name="Portier P."/>
            <person name="Jacques M.-A."/>
            <person name="Fischer-Le Saux M."/>
        </authorList>
    </citation>
    <scope>NUCLEOTIDE SEQUENCE [LARGE SCALE GENOMIC DNA]</scope>
    <source>
        <strain evidence="9 10">CFBP 7645</strain>
    </source>
</reference>
<feature type="transmembrane region" description="Helical" evidence="6">
    <location>
        <begin position="14"/>
        <end position="34"/>
    </location>
</feature>
<comment type="caution">
    <text evidence="9">The sequence shown here is derived from an EMBL/GenBank/DDBJ whole genome shotgun (WGS) entry which is preliminary data.</text>
</comment>
<dbReference type="PANTHER" id="PTHR43531:SF14">
    <property type="entry name" value="METHYL-ACCEPTING CHEMOTAXIS PROTEIN I-RELATED"/>
    <property type="match status" value="1"/>
</dbReference>
<dbReference type="GO" id="GO:0005886">
    <property type="term" value="C:plasma membrane"/>
    <property type="evidence" value="ECO:0007669"/>
    <property type="project" value="TreeGrafter"/>
</dbReference>
<evidence type="ECO:0000259" key="8">
    <source>
        <dbReference type="PROSITE" id="PS50885"/>
    </source>
</evidence>
<dbReference type="GO" id="GO:0004888">
    <property type="term" value="F:transmembrane signaling receptor activity"/>
    <property type="evidence" value="ECO:0007669"/>
    <property type="project" value="InterPro"/>
</dbReference>
<dbReference type="SUPFAM" id="SSF58104">
    <property type="entry name" value="Methyl-accepting chemotaxis protein (MCP) signaling domain"/>
    <property type="match status" value="1"/>
</dbReference>
<evidence type="ECO:0000256" key="3">
    <source>
        <dbReference type="ARBA" id="ARBA00029447"/>
    </source>
</evidence>
<proteinExistence type="inferred from homology"/>
<dbReference type="EMBL" id="MIGY01000002">
    <property type="protein sequence ID" value="PPU07916.1"/>
    <property type="molecule type" value="Genomic_DNA"/>
</dbReference>
<dbReference type="FunFam" id="1.10.287.950:FF:000002">
    <property type="entry name" value="Methyl-accepting chemotaxis protein"/>
    <property type="match status" value="1"/>
</dbReference>
<dbReference type="Proteomes" id="UP000239204">
    <property type="component" value="Unassembled WGS sequence"/>
</dbReference>
<dbReference type="PROSITE" id="PS50111">
    <property type="entry name" value="CHEMOTAXIS_TRANSDUC_2"/>
    <property type="match status" value="1"/>
</dbReference>
<evidence type="ECO:0000259" key="7">
    <source>
        <dbReference type="PROSITE" id="PS50111"/>
    </source>
</evidence>
<keyword evidence="1" id="KW-0488">Methylation</keyword>
<dbReference type="InterPro" id="IPR004090">
    <property type="entry name" value="Chemotax_Me-accpt_rcpt"/>
</dbReference>
<dbReference type="Gene3D" id="1.10.287.950">
    <property type="entry name" value="Methyl-accepting chemotaxis protein"/>
    <property type="match status" value="1"/>
</dbReference>
<gene>
    <name evidence="9" type="ORF">XarjCFBP7645_10050</name>
</gene>
<keyword evidence="6" id="KW-0812">Transmembrane</keyword>
<dbReference type="PANTHER" id="PTHR43531">
    <property type="entry name" value="PROTEIN ICFG"/>
    <property type="match status" value="1"/>
</dbReference>
<keyword evidence="6" id="KW-1133">Transmembrane helix</keyword>
<dbReference type="Pfam" id="PF12729">
    <property type="entry name" value="4HB_MCP_1"/>
    <property type="match status" value="1"/>
</dbReference>
<keyword evidence="6" id="KW-0472">Membrane</keyword>
<evidence type="ECO:0000256" key="1">
    <source>
        <dbReference type="ARBA" id="ARBA00022481"/>
    </source>
</evidence>
<evidence type="ECO:0000256" key="2">
    <source>
        <dbReference type="ARBA" id="ARBA00023224"/>
    </source>
</evidence>
<evidence type="ECO:0000313" key="9">
    <source>
        <dbReference type="EMBL" id="PPU07916.1"/>
    </source>
</evidence>
<dbReference type="GO" id="GO:0006935">
    <property type="term" value="P:chemotaxis"/>
    <property type="evidence" value="ECO:0007669"/>
    <property type="project" value="UniProtKB-KW"/>
</dbReference>
<organism evidence="9 10">
    <name type="scientific">Xanthomonas arboricola</name>
    <dbReference type="NCBI Taxonomy" id="56448"/>
    <lineage>
        <taxon>Bacteria</taxon>
        <taxon>Pseudomonadati</taxon>
        <taxon>Pseudomonadota</taxon>
        <taxon>Gammaproteobacteria</taxon>
        <taxon>Lysobacterales</taxon>
        <taxon>Lysobacteraceae</taxon>
        <taxon>Xanthomonas</taxon>
    </lineage>
</organism>
<dbReference type="InterPro" id="IPR024478">
    <property type="entry name" value="HlyB_4HB_MCP"/>
</dbReference>
<feature type="domain" description="HAMP" evidence="8">
    <location>
        <begin position="401"/>
        <end position="447"/>
    </location>
</feature>
<feature type="domain" description="Methyl-accepting transducer" evidence="7">
    <location>
        <begin position="452"/>
        <end position="681"/>
    </location>
</feature>
<dbReference type="CDD" id="cd19411">
    <property type="entry name" value="MCP2201-like_sensor"/>
    <property type="match status" value="1"/>
</dbReference>
<protein>
    <submittedName>
        <fullName evidence="9">Methyl-accepting chemotaxis protein</fullName>
    </submittedName>
</protein>
<dbReference type="Pfam" id="PF00015">
    <property type="entry name" value="MCPsignal"/>
    <property type="match status" value="1"/>
</dbReference>
<keyword evidence="2 4" id="KW-0807">Transducer</keyword>
<dbReference type="AlphaFoldDB" id="A0A2S7ADY1"/>
<dbReference type="InterPro" id="IPR047347">
    <property type="entry name" value="YvaQ-like_sensor"/>
</dbReference>
<sequence>MSSYLQRYNVGRRLGLAFGILILLSSLLVATGLVTMANARQQFDFIVLDRMAKIQIGNGMLDANSSILIALGTYAMATSDELNNEALTTIKAQRQRYNELRAKLDTLPSSEEGRKIRAEMDARRAISGKINDQVMILAARNDNAPAQALLSEKARPATMAWQDKIRELVTRQENQSQQAYADAVASMNRGKLLIISGGVAVVVISSLLAWLITRSLTLPLARATKAAEAIANGQLDNDVESDAKDETGRLLRAMRGMQRQLQSLLDAQSDMARRHDDGQTSFRIDAAAFPGDYGRMAKDTNTLVASHLAVQTNLARIMGRYAVGDLSESMDRLPGEKAVLTQTMDEVKANLSAMNREIKQLAQSAANGDFSARGDAERFQYDFHVMVDSLNQLMATADGNLQSLSSLLQSIAAGDLTARMTGEFKGVFAQMRDDANATAAQLAEIVGRIQHSAVSINSAASEIAAGNQDLSQRTEQQAANLEETAASMEELTSTVRQNAEHARQANQLAIGAAGVASQGGEIVSKVVGTMAGIEASSKKIADIISVIDGISFQTNILALNAAVEAARAGEQGRGFAVVASEVRTLAQRSTAAAKEIKSLIDDSVERVAEGSTLVHTAGSTMAEIVASVQRVTDIMGEISAASQEQSAGIEQVNTTVTQMDETTQQNAALVEEATAAARSMEEQAVQLTQAVSVFKISEGSTHPTRSATPVAARLSQIAGRPVAVKRPLRQAPATNRAVAAGALHDATDWQEF</sequence>
<dbReference type="PRINTS" id="PR00260">
    <property type="entry name" value="CHEMTRNSDUCR"/>
</dbReference>
<comment type="similarity">
    <text evidence="3">Belongs to the methyl-accepting chemotaxis (MCP) protein family.</text>
</comment>
<evidence type="ECO:0000256" key="6">
    <source>
        <dbReference type="SAM" id="Phobius"/>
    </source>
</evidence>
<dbReference type="Gene3D" id="1.20.120.1530">
    <property type="match status" value="2"/>
</dbReference>
<evidence type="ECO:0000256" key="5">
    <source>
        <dbReference type="SAM" id="Coils"/>
    </source>
</evidence>
<keyword evidence="5" id="KW-0175">Coiled coil</keyword>
<dbReference type="FunFam" id="1.20.120.1530:FF:000005">
    <property type="entry name" value="Methyl-accepting chemotaxis protein"/>
    <property type="match status" value="1"/>
</dbReference>
<name>A0A2S7ADY1_9XANT</name>
<evidence type="ECO:0000313" key="10">
    <source>
        <dbReference type="Proteomes" id="UP000239204"/>
    </source>
</evidence>
<evidence type="ECO:0000256" key="4">
    <source>
        <dbReference type="PROSITE-ProRule" id="PRU00284"/>
    </source>
</evidence>
<dbReference type="InterPro" id="IPR003660">
    <property type="entry name" value="HAMP_dom"/>
</dbReference>
<dbReference type="SMART" id="SM00304">
    <property type="entry name" value="HAMP"/>
    <property type="match status" value="3"/>
</dbReference>
<dbReference type="GO" id="GO:0007165">
    <property type="term" value="P:signal transduction"/>
    <property type="evidence" value="ECO:0007669"/>
    <property type="project" value="UniProtKB-KW"/>
</dbReference>
<feature type="coiled-coil region" evidence="5">
    <location>
        <begin position="337"/>
        <end position="364"/>
    </location>
</feature>
<feature type="domain" description="HAMP" evidence="8">
    <location>
        <begin position="214"/>
        <end position="266"/>
    </location>
</feature>
<dbReference type="Pfam" id="PF18575">
    <property type="entry name" value="HAMP_N3"/>
    <property type="match status" value="1"/>
</dbReference>
<dbReference type="InterPro" id="IPR051310">
    <property type="entry name" value="MCP_chemotaxis"/>
</dbReference>
<dbReference type="CDD" id="cd11386">
    <property type="entry name" value="MCP_signal"/>
    <property type="match status" value="1"/>
</dbReference>
<dbReference type="PROSITE" id="PS50885">
    <property type="entry name" value="HAMP"/>
    <property type="match status" value="2"/>
</dbReference>
<dbReference type="InterPro" id="IPR041395">
    <property type="entry name" value="McpB_HAMP_3rd"/>
</dbReference>